<organism evidence="2 3">
    <name type="scientific">Clostridium uliginosum</name>
    <dbReference type="NCBI Taxonomy" id="119641"/>
    <lineage>
        <taxon>Bacteria</taxon>
        <taxon>Bacillati</taxon>
        <taxon>Bacillota</taxon>
        <taxon>Clostridia</taxon>
        <taxon>Eubacteriales</taxon>
        <taxon>Clostridiaceae</taxon>
        <taxon>Clostridium</taxon>
    </lineage>
</organism>
<evidence type="ECO:0000259" key="1">
    <source>
        <dbReference type="Pfam" id="PF17802"/>
    </source>
</evidence>
<accession>A0A1I1RG59</accession>
<dbReference type="InterPro" id="IPR041033">
    <property type="entry name" value="SpaA_PFL_dom_1"/>
</dbReference>
<keyword evidence="3" id="KW-1185">Reference proteome</keyword>
<dbReference type="Pfam" id="PF17802">
    <property type="entry name" value="SpaA"/>
    <property type="match status" value="1"/>
</dbReference>
<reference evidence="2 3" key="1">
    <citation type="submission" date="2016-10" db="EMBL/GenBank/DDBJ databases">
        <authorList>
            <person name="de Groot N.N."/>
        </authorList>
    </citation>
    <scope>NUCLEOTIDE SEQUENCE [LARGE SCALE GENOMIC DNA]</scope>
    <source>
        <strain evidence="2 3">DSM 12992</strain>
    </source>
</reference>
<evidence type="ECO:0000313" key="3">
    <source>
        <dbReference type="Proteomes" id="UP000199263"/>
    </source>
</evidence>
<dbReference type="InterPro" id="IPR013783">
    <property type="entry name" value="Ig-like_fold"/>
</dbReference>
<dbReference type="STRING" id="119641.SAMN05421842_1339"/>
<dbReference type="RefSeq" id="WP_090093953.1">
    <property type="nucleotide sequence ID" value="NZ_FOMG01000033.1"/>
</dbReference>
<dbReference type="OrthoDB" id="1936994at2"/>
<feature type="domain" description="SpaA-like prealbumin fold" evidence="1">
    <location>
        <begin position="123"/>
        <end position="197"/>
    </location>
</feature>
<dbReference type="Proteomes" id="UP000199263">
    <property type="component" value="Unassembled WGS sequence"/>
</dbReference>
<dbReference type="Gene3D" id="2.60.40.10">
    <property type="entry name" value="Immunoglobulins"/>
    <property type="match status" value="1"/>
</dbReference>
<dbReference type="AlphaFoldDB" id="A0A1I1RG59"/>
<name>A0A1I1RG59_9CLOT</name>
<protein>
    <recommendedName>
        <fullName evidence="1">SpaA-like prealbumin fold domain-containing protein</fullName>
    </recommendedName>
</protein>
<sequence length="214" mass="24638">MDNYKNNHYDDNKYNDINLNLSGSGQKIKYYDCDDSSCIFEILDEDLDSSNIDMEISKTIDKKDNNTKSNIRDADDKANAVNKENYTLNISESDSLDCYNNFCEHDIKGEIIVSAILNCGKERQCLEGAKINIYKLNGVCPEFIKSKLTDKLGKVIFNDLSEGCYRIIEIINKNYFDKPKYIKWNEVTISKENTKSSVLVVNNLKKNCAKNRFR</sequence>
<evidence type="ECO:0000313" key="2">
    <source>
        <dbReference type="EMBL" id="SFD33107.1"/>
    </source>
</evidence>
<proteinExistence type="predicted"/>
<dbReference type="EMBL" id="FOMG01000033">
    <property type="protein sequence ID" value="SFD33107.1"/>
    <property type="molecule type" value="Genomic_DNA"/>
</dbReference>
<gene>
    <name evidence="2" type="ORF">SAMN05421842_1339</name>
</gene>